<proteinExistence type="predicted"/>
<reference evidence="1 2" key="1">
    <citation type="submission" date="2019-03" db="EMBL/GenBank/DDBJ databases">
        <title>First draft genome of Liparis tanakae, snailfish: a comprehensive survey of snailfish specific genes.</title>
        <authorList>
            <person name="Kim W."/>
            <person name="Song I."/>
            <person name="Jeong J.-H."/>
            <person name="Kim D."/>
            <person name="Kim S."/>
            <person name="Ryu S."/>
            <person name="Song J.Y."/>
            <person name="Lee S.K."/>
        </authorList>
    </citation>
    <scope>NUCLEOTIDE SEQUENCE [LARGE SCALE GENOMIC DNA]</scope>
    <source>
        <tissue evidence="1">Muscle</tissue>
    </source>
</reference>
<gene>
    <name evidence="1" type="ORF">EYF80_051752</name>
</gene>
<name>A0A4Z2FB95_9TELE</name>
<accession>A0A4Z2FB95</accession>
<sequence length="97" mass="10955">MMCLLFFPAAPPLLLKSLPRITPQESISMLTRLDHGISLSLKKLTSNFSNLKEGQNQVVRQTGRQIRKGAGKNLKSVNRVVNGRAELGLGKRWKVWW</sequence>
<dbReference type="Proteomes" id="UP000314294">
    <property type="component" value="Unassembled WGS sequence"/>
</dbReference>
<comment type="caution">
    <text evidence="1">The sequence shown here is derived from an EMBL/GenBank/DDBJ whole genome shotgun (WGS) entry which is preliminary data.</text>
</comment>
<organism evidence="1 2">
    <name type="scientific">Liparis tanakae</name>
    <name type="common">Tanaka's snailfish</name>
    <dbReference type="NCBI Taxonomy" id="230148"/>
    <lineage>
        <taxon>Eukaryota</taxon>
        <taxon>Metazoa</taxon>
        <taxon>Chordata</taxon>
        <taxon>Craniata</taxon>
        <taxon>Vertebrata</taxon>
        <taxon>Euteleostomi</taxon>
        <taxon>Actinopterygii</taxon>
        <taxon>Neopterygii</taxon>
        <taxon>Teleostei</taxon>
        <taxon>Neoteleostei</taxon>
        <taxon>Acanthomorphata</taxon>
        <taxon>Eupercaria</taxon>
        <taxon>Perciformes</taxon>
        <taxon>Cottioidei</taxon>
        <taxon>Cottales</taxon>
        <taxon>Liparidae</taxon>
        <taxon>Liparis</taxon>
    </lineage>
</organism>
<evidence type="ECO:0000313" key="1">
    <source>
        <dbReference type="EMBL" id="TNN38084.1"/>
    </source>
</evidence>
<protein>
    <submittedName>
        <fullName evidence="1">Uncharacterized protein</fullName>
    </submittedName>
</protein>
<dbReference type="EMBL" id="SRLO01001407">
    <property type="protein sequence ID" value="TNN38084.1"/>
    <property type="molecule type" value="Genomic_DNA"/>
</dbReference>
<keyword evidence="2" id="KW-1185">Reference proteome</keyword>
<evidence type="ECO:0000313" key="2">
    <source>
        <dbReference type="Proteomes" id="UP000314294"/>
    </source>
</evidence>
<dbReference type="AlphaFoldDB" id="A0A4Z2FB95"/>